<proteinExistence type="predicted"/>
<feature type="compositionally biased region" description="Basic and acidic residues" evidence="1">
    <location>
        <begin position="22"/>
        <end position="41"/>
    </location>
</feature>
<keyword evidence="3" id="KW-1185">Reference proteome</keyword>
<accession>A0ABZ0NG19</accession>
<evidence type="ECO:0000256" key="1">
    <source>
        <dbReference type="SAM" id="MobiDB-lite"/>
    </source>
</evidence>
<dbReference type="RefSeq" id="XP_065458423.1">
    <property type="nucleotide sequence ID" value="XM_065602351.1"/>
</dbReference>
<evidence type="ECO:0000313" key="2">
    <source>
        <dbReference type="EMBL" id="WPA98485.1"/>
    </source>
</evidence>
<feature type="compositionally biased region" description="Polar residues" evidence="1">
    <location>
        <begin position="74"/>
        <end position="96"/>
    </location>
</feature>
<organism evidence="2 3">
    <name type="scientific">Cercospora beticola</name>
    <name type="common">Sugarbeet leaf spot fungus</name>
    <dbReference type="NCBI Taxonomy" id="122368"/>
    <lineage>
        <taxon>Eukaryota</taxon>
        <taxon>Fungi</taxon>
        <taxon>Dikarya</taxon>
        <taxon>Ascomycota</taxon>
        <taxon>Pezizomycotina</taxon>
        <taxon>Dothideomycetes</taxon>
        <taxon>Dothideomycetidae</taxon>
        <taxon>Mycosphaerellales</taxon>
        <taxon>Mycosphaerellaceae</taxon>
        <taxon>Cercospora</taxon>
    </lineage>
</organism>
<feature type="region of interest" description="Disordered" evidence="1">
    <location>
        <begin position="164"/>
        <end position="191"/>
    </location>
</feature>
<feature type="compositionally biased region" description="Polar residues" evidence="1">
    <location>
        <begin position="105"/>
        <end position="118"/>
    </location>
</feature>
<feature type="compositionally biased region" description="Polar residues" evidence="1">
    <location>
        <begin position="170"/>
        <end position="179"/>
    </location>
</feature>
<name>A0ABZ0NG19_CERBT</name>
<reference evidence="2 3" key="1">
    <citation type="submission" date="2023-09" db="EMBL/GenBank/DDBJ databases">
        <title>Complete-Gapless Cercospora beticola genome.</title>
        <authorList>
            <person name="Wyatt N.A."/>
            <person name="Spanner R.E."/>
            <person name="Bolton M.D."/>
        </authorList>
    </citation>
    <scope>NUCLEOTIDE SEQUENCE [LARGE SCALE GENOMIC DNA]</scope>
    <source>
        <strain evidence="2">Cb09-40</strain>
    </source>
</reference>
<evidence type="ECO:0000313" key="3">
    <source>
        <dbReference type="Proteomes" id="UP001302367"/>
    </source>
</evidence>
<feature type="region of interest" description="Disordered" evidence="1">
    <location>
        <begin position="1"/>
        <end position="150"/>
    </location>
</feature>
<feature type="compositionally biased region" description="Basic and acidic residues" evidence="1">
    <location>
        <begin position="139"/>
        <end position="150"/>
    </location>
</feature>
<dbReference type="Proteomes" id="UP001302367">
    <property type="component" value="Chromosome 2"/>
</dbReference>
<dbReference type="EMBL" id="CP134185">
    <property type="protein sequence ID" value="WPA98485.1"/>
    <property type="molecule type" value="Genomic_DNA"/>
</dbReference>
<gene>
    <name evidence="2" type="ORF">RHO25_003097</name>
</gene>
<protein>
    <submittedName>
        <fullName evidence="2">Uncharacterized protein</fullName>
    </submittedName>
</protein>
<feature type="compositionally biased region" description="Basic and acidic residues" evidence="1">
    <location>
        <begin position="58"/>
        <end position="67"/>
    </location>
</feature>
<dbReference type="GeneID" id="90643930"/>
<sequence length="191" mass="20809">MLHRSPIRSIREPTTHSPTVGERQKRPQARQERHPADRDECIMAPTHPVVSPEATPYLREHFDHEGDLQPTLAPANTVTSFQGFDTDSGSEYSEPNTACEDQGLSLPTRQARSSSTPASGPRKGILQSPRPRTSSAGDARTDKQKRAHFDEHLLELDAAIRRAATDPSDLHSTSPSGLHSQGGAAEALPRA</sequence>